<gene>
    <name evidence="1" type="ORF">NCTC11842_02416</name>
</gene>
<dbReference type="AlphaFoldDB" id="A0A2X2CJY4"/>
<dbReference type="RefSeq" id="WP_112297833.1">
    <property type="nucleotide sequence ID" value="NZ_UAUF01000012.1"/>
</dbReference>
<reference evidence="1 2" key="1">
    <citation type="submission" date="2018-06" db="EMBL/GenBank/DDBJ databases">
        <authorList>
            <consortium name="Pathogen Informatics"/>
            <person name="Doyle S."/>
        </authorList>
    </citation>
    <scope>NUCLEOTIDE SEQUENCE [LARGE SCALE GENOMIC DNA]</scope>
    <source>
        <strain evidence="1 2">NCTC11842</strain>
    </source>
</reference>
<organism evidence="1 2">
    <name type="scientific">Pseudomonas luteola</name>
    <dbReference type="NCBI Taxonomy" id="47886"/>
    <lineage>
        <taxon>Bacteria</taxon>
        <taxon>Pseudomonadati</taxon>
        <taxon>Pseudomonadota</taxon>
        <taxon>Gammaproteobacteria</taxon>
        <taxon>Pseudomonadales</taxon>
        <taxon>Pseudomonadaceae</taxon>
        <taxon>Pseudomonas</taxon>
    </lineage>
</organism>
<evidence type="ECO:0000313" key="1">
    <source>
        <dbReference type="EMBL" id="SPZ07624.1"/>
    </source>
</evidence>
<evidence type="ECO:0000313" key="2">
    <source>
        <dbReference type="Proteomes" id="UP000250443"/>
    </source>
</evidence>
<accession>A0A2X2CJY4</accession>
<proteinExistence type="predicted"/>
<dbReference type="EMBL" id="UAUF01000012">
    <property type="protein sequence ID" value="SPZ07624.1"/>
    <property type="molecule type" value="Genomic_DNA"/>
</dbReference>
<dbReference type="Proteomes" id="UP000250443">
    <property type="component" value="Unassembled WGS sequence"/>
</dbReference>
<sequence>MSEFWKWLDEAYADGSKGEEPKFTKYNMEVAYAAGRAASDKRVAELEAEIKRLTGFVVQRRKMCDDYDKALEEVANQMHGFKAELALSVGLLRRYHELLSTIAMHRATAPKDWGDHFKAEFDRRIAELSNFLARHGGQS</sequence>
<name>A0A2X2CJY4_PSELU</name>
<protein>
    <submittedName>
        <fullName evidence="1">Uncharacterized protein</fullName>
    </submittedName>
</protein>